<dbReference type="EMBL" id="CP015367">
    <property type="protein sequence ID" value="APT32210.1"/>
    <property type="molecule type" value="Genomic_DNA"/>
</dbReference>
<dbReference type="KEGG" id="mphy:MCBMB27_02919"/>
<evidence type="ECO:0000313" key="1">
    <source>
        <dbReference type="EMBL" id="APT32210.1"/>
    </source>
</evidence>
<organism evidence="2 4">
    <name type="scientific">Methylobacterium phyllosphaerae</name>
    <dbReference type="NCBI Taxonomy" id="418223"/>
    <lineage>
        <taxon>Bacteria</taxon>
        <taxon>Pseudomonadati</taxon>
        <taxon>Pseudomonadota</taxon>
        <taxon>Alphaproteobacteria</taxon>
        <taxon>Hyphomicrobiales</taxon>
        <taxon>Methylobacteriaceae</taxon>
        <taxon>Methylobacterium</taxon>
    </lineage>
</organism>
<dbReference type="Proteomes" id="UP000185487">
    <property type="component" value="Chromosome"/>
</dbReference>
<evidence type="ECO:0000313" key="2">
    <source>
        <dbReference type="EMBL" id="SFH40803.1"/>
    </source>
</evidence>
<accession>A0AAE8HVP5</accession>
<protein>
    <submittedName>
        <fullName evidence="2">Uncharacterized protein</fullName>
    </submittedName>
</protein>
<sequence>MVPDPRAFFPGAYRNPFPMRPWALALLFSHLAVVAVGLEARAQSRPPRGSMTARMTCSEAMALVRNEGDVVIAAGSAPERFVSNPGQCSASEIAELRFAPTRDNPQCPIGYHCREPGFEEWNW</sequence>
<dbReference type="AlphaFoldDB" id="A0AAE8HVP5"/>
<name>A0AAE8HVP5_9HYPH</name>
<evidence type="ECO:0000313" key="3">
    <source>
        <dbReference type="Proteomes" id="UP000185487"/>
    </source>
</evidence>
<dbReference type="EMBL" id="FOPK01000023">
    <property type="protein sequence ID" value="SFH40803.1"/>
    <property type="molecule type" value="Genomic_DNA"/>
</dbReference>
<proteinExistence type="predicted"/>
<dbReference type="Proteomes" id="UP000199140">
    <property type="component" value="Unassembled WGS sequence"/>
</dbReference>
<reference evidence="2 4" key="2">
    <citation type="submission" date="2016-10" db="EMBL/GenBank/DDBJ databases">
        <authorList>
            <person name="Varghese N."/>
            <person name="Submissions S."/>
        </authorList>
    </citation>
    <scope>NUCLEOTIDE SEQUENCE [LARGE SCALE GENOMIC DNA]</scope>
    <source>
        <strain evidence="2 4">CBMB27</strain>
    </source>
</reference>
<evidence type="ECO:0000313" key="4">
    <source>
        <dbReference type="Proteomes" id="UP000199140"/>
    </source>
</evidence>
<reference evidence="1 3" key="1">
    <citation type="submission" date="2016-04" db="EMBL/GenBank/DDBJ databases">
        <title>Complete genome sequencing and analysis of CBMB27, Methylobacterium phyllosphaerae isolated from leaf tissues of rice (Oryza sativa L.).</title>
        <authorList>
            <person name="Lee Y."/>
            <person name="Hwangbo K."/>
            <person name="Chung H."/>
            <person name="Yoo J."/>
            <person name="Kim K.Y."/>
            <person name="Sa T.M."/>
            <person name="Um Y."/>
            <person name="Madhaiyan M."/>
        </authorList>
    </citation>
    <scope>NUCLEOTIDE SEQUENCE [LARGE SCALE GENOMIC DNA]</scope>
    <source>
        <strain evidence="1 3">CBMB27</strain>
    </source>
</reference>
<gene>
    <name evidence="1" type="ORF">MCBMB27_02919</name>
    <name evidence="2" type="ORF">SAMN05192567_12382</name>
</gene>
<keyword evidence="3" id="KW-1185">Reference proteome</keyword>